<dbReference type="EMBL" id="VFOZ01000001">
    <property type="protein sequence ID" value="TQL98753.1"/>
    <property type="molecule type" value="Genomic_DNA"/>
</dbReference>
<evidence type="ECO:0000313" key="4">
    <source>
        <dbReference type="Proteomes" id="UP000316096"/>
    </source>
</evidence>
<dbReference type="InterPro" id="IPR046253">
    <property type="entry name" value="DUF6286"/>
</dbReference>
<accession>A0A543CNU2</accession>
<keyword evidence="1" id="KW-0812">Transmembrane</keyword>
<reference evidence="3 4" key="1">
    <citation type="submission" date="2019-06" db="EMBL/GenBank/DDBJ databases">
        <title>Sequencing the genomes of 1000 actinobacteria strains.</title>
        <authorList>
            <person name="Klenk H.-P."/>
        </authorList>
    </citation>
    <scope>NUCLEOTIDE SEQUENCE [LARGE SCALE GENOMIC DNA]</scope>
    <source>
        <strain evidence="3 4">DSM 102200</strain>
    </source>
</reference>
<protein>
    <recommendedName>
        <fullName evidence="2">DUF6286 domain-containing protein</fullName>
    </recommendedName>
</protein>
<proteinExistence type="predicted"/>
<keyword evidence="1" id="KW-1133">Transmembrane helix</keyword>
<evidence type="ECO:0000313" key="3">
    <source>
        <dbReference type="EMBL" id="TQL98753.1"/>
    </source>
</evidence>
<dbReference type="Pfam" id="PF19803">
    <property type="entry name" value="DUF6286"/>
    <property type="match status" value="1"/>
</dbReference>
<comment type="caution">
    <text evidence="3">The sequence shown here is derived from an EMBL/GenBank/DDBJ whole genome shotgun (WGS) entry which is preliminary data.</text>
</comment>
<evidence type="ECO:0000256" key="1">
    <source>
        <dbReference type="SAM" id="Phobius"/>
    </source>
</evidence>
<dbReference type="AlphaFoldDB" id="A0A543CNU2"/>
<keyword evidence="1" id="KW-0472">Membrane</keyword>
<feature type="domain" description="DUF6286" evidence="2">
    <location>
        <begin position="68"/>
        <end position="174"/>
    </location>
</feature>
<keyword evidence="4" id="KW-1185">Reference proteome</keyword>
<sequence>MRAFRPRRVLPASLAASLLTVAGAIVAAQVISARLGHPVLHPEITVRFLHTLTWSDPELMAAGGGLLLAGLSLVLAAVLPGRTGTAPLAGDDPRFITGLGRSSLRADLHCTALAVAGVHTATVRLRGRLRPRVEIRAVTDFHNAGNLGELVADAVRDRLEDLDPVRVPQVAVRVACRKS</sequence>
<gene>
    <name evidence="3" type="ORF">FB559_4385</name>
</gene>
<feature type="transmembrane region" description="Helical" evidence="1">
    <location>
        <begin position="59"/>
        <end position="79"/>
    </location>
</feature>
<name>A0A543CNU2_9ACTN</name>
<evidence type="ECO:0000259" key="2">
    <source>
        <dbReference type="Pfam" id="PF19803"/>
    </source>
</evidence>
<organism evidence="3 4">
    <name type="scientific">Actinoallomurus bryophytorum</name>
    <dbReference type="NCBI Taxonomy" id="1490222"/>
    <lineage>
        <taxon>Bacteria</taxon>
        <taxon>Bacillati</taxon>
        <taxon>Actinomycetota</taxon>
        <taxon>Actinomycetes</taxon>
        <taxon>Streptosporangiales</taxon>
        <taxon>Thermomonosporaceae</taxon>
        <taxon>Actinoallomurus</taxon>
    </lineage>
</organism>
<dbReference type="Proteomes" id="UP000316096">
    <property type="component" value="Unassembled WGS sequence"/>
</dbReference>